<evidence type="ECO:0000313" key="2">
    <source>
        <dbReference type="EMBL" id="KAG6953276.1"/>
    </source>
</evidence>
<dbReference type="PANTHER" id="PTHR33889:SF7">
    <property type="entry name" value="OS04G0681850 PROTEIN"/>
    <property type="match status" value="1"/>
</dbReference>
<reference evidence="2" key="1">
    <citation type="submission" date="2021-01" db="EMBL/GenBank/DDBJ databases">
        <title>Phytophthora aleatoria, a newly-described species from Pinus radiata is distinct from Phytophthora cactorum isolates based on comparative genomics.</title>
        <authorList>
            <person name="Mcdougal R."/>
            <person name="Panda P."/>
            <person name="Williams N."/>
            <person name="Studholme D.J."/>
        </authorList>
    </citation>
    <scope>NUCLEOTIDE SEQUENCE</scope>
    <source>
        <strain evidence="2">NZFS 4037</strain>
    </source>
</reference>
<dbReference type="InterPro" id="IPR056671">
    <property type="entry name" value="DUF7769"/>
</dbReference>
<evidence type="ECO:0000313" key="3">
    <source>
        <dbReference type="Proteomes" id="UP000709295"/>
    </source>
</evidence>
<accession>A0A8J5IA50</accession>
<sequence length="113" mass="13248">MPKANLPDEQRRRILDELLKQSVSGELPRGIQACVAREFCCFDASIGPIWCRYHETEANDGLGEWKSRMHSTRIKPYLTDTNKFRRMEHALTFIDPTSLMFEPMYDMVHVDEK</sequence>
<dbReference type="Pfam" id="PF24964">
    <property type="entry name" value="DUF7769"/>
    <property type="match status" value="1"/>
</dbReference>
<feature type="domain" description="DUF7769" evidence="1">
    <location>
        <begin position="6"/>
        <end position="59"/>
    </location>
</feature>
<protein>
    <recommendedName>
        <fullName evidence="1">DUF7769 domain-containing protein</fullName>
    </recommendedName>
</protein>
<dbReference type="AlphaFoldDB" id="A0A8J5IA50"/>
<dbReference type="Proteomes" id="UP000709295">
    <property type="component" value="Unassembled WGS sequence"/>
</dbReference>
<evidence type="ECO:0000259" key="1">
    <source>
        <dbReference type="Pfam" id="PF24964"/>
    </source>
</evidence>
<dbReference type="PANTHER" id="PTHR33889">
    <property type="entry name" value="OS04G0681850 PROTEIN"/>
    <property type="match status" value="1"/>
</dbReference>
<proteinExistence type="predicted"/>
<comment type="caution">
    <text evidence="2">The sequence shown here is derived from an EMBL/GenBank/DDBJ whole genome shotgun (WGS) entry which is preliminary data.</text>
</comment>
<keyword evidence="3" id="KW-1185">Reference proteome</keyword>
<organism evidence="2 3">
    <name type="scientific">Phytophthora aleatoria</name>
    <dbReference type="NCBI Taxonomy" id="2496075"/>
    <lineage>
        <taxon>Eukaryota</taxon>
        <taxon>Sar</taxon>
        <taxon>Stramenopiles</taxon>
        <taxon>Oomycota</taxon>
        <taxon>Peronosporomycetes</taxon>
        <taxon>Peronosporales</taxon>
        <taxon>Peronosporaceae</taxon>
        <taxon>Phytophthora</taxon>
    </lineage>
</organism>
<name>A0A8J5IA50_9STRA</name>
<gene>
    <name evidence="2" type="ORF">JG688_00012903</name>
</gene>
<dbReference type="EMBL" id="JAENGY010001039">
    <property type="protein sequence ID" value="KAG6953276.1"/>
    <property type="molecule type" value="Genomic_DNA"/>
</dbReference>